<reference evidence="1 2" key="1">
    <citation type="submission" date="2017-12" db="EMBL/GenBank/DDBJ databases">
        <title>Phylogenetic diversity of female urinary microbiome.</title>
        <authorList>
            <person name="Thomas-White K."/>
            <person name="Wolfe A.J."/>
        </authorList>
    </citation>
    <scope>NUCLEOTIDE SEQUENCE [LARGE SCALE GENOMIC DNA]</scope>
    <source>
        <strain evidence="1 2">UMB0833</strain>
    </source>
</reference>
<proteinExistence type="predicted"/>
<comment type="caution">
    <text evidence="1">The sequence shown here is derived from an EMBL/GenBank/DDBJ whole genome shotgun (WGS) entry which is preliminary data.</text>
</comment>
<keyword evidence="2" id="KW-1185">Reference proteome</keyword>
<dbReference type="Proteomes" id="UP000234904">
    <property type="component" value="Unassembled WGS sequence"/>
</dbReference>
<protein>
    <submittedName>
        <fullName evidence="1">Uncharacterized protein</fullName>
    </submittedName>
</protein>
<organism evidence="1 2">
    <name type="scientific">Gardnerella pickettii</name>
    <dbReference type="NCBI Taxonomy" id="2914924"/>
    <lineage>
        <taxon>Bacteria</taxon>
        <taxon>Bacillati</taxon>
        <taxon>Actinomycetota</taxon>
        <taxon>Actinomycetes</taxon>
        <taxon>Bifidobacteriales</taxon>
        <taxon>Bifidobacteriaceae</taxon>
        <taxon>Gardnerella</taxon>
    </lineage>
</organism>
<sequence length="126" mass="14229">MKAHCAFNFEQAQRIEVHSRALCSSKSSTRTQVSCAHVFATQKQCFCLEWLSAPNYLFALRFSSEKAGRRARLLVAVRLIWHVKSTGLYMPNHALKELEMRYAISSSVKAHASRFATLHPGCEVGK</sequence>
<gene>
    <name evidence="1" type="ORF">CYJ70_00740</name>
</gene>
<evidence type="ECO:0000313" key="2">
    <source>
        <dbReference type="Proteomes" id="UP000234904"/>
    </source>
</evidence>
<dbReference type="EMBL" id="PKJE01000001">
    <property type="protein sequence ID" value="PKZ54927.1"/>
    <property type="molecule type" value="Genomic_DNA"/>
</dbReference>
<evidence type="ECO:0000313" key="1">
    <source>
        <dbReference type="EMBL" id="PKZ54927.1"/>
    </source>
</evidence>
<accession>A0ABX4SK11</accession>
<name>A0ABX4SK11_9BIFI</name>